<sequence>WPPVCLAQKKEKVLATDKFLEIPKA</sequence>
<name>A0A382MVD2_9ZZZZ</name>
<organism evidence="1">
    <name type="scientific">marine metagenome</name>
    <dbReference type="NCBI Taxonomy" id="408172"/>
    <lineage>
        <taxon>unclassified sequences</taxon>
        <taxon>metagenomes</taxon>
        <taxon>ecological metagenomes</taxon>
    </lineage>
</organism>
<protein>
    <submittedName>
        <fullName evidence="1">Uncharacterized protein</fullName>
    </submittedName>
</protein>
<dbReference type="AlphaFoldDB" id="A0A382MVD2"/>
<evidence type="ECO:0000313" key="1">
    <source>
        <dbReference type="EMBL" id="SVC52716.1"/>
    </source>
</evidence>
<dbReference type="EMBL" id="UINC01096105">
    <property type="protein sequence ID" value="SVC52716.1"/>
    <property type="molecule type" value="Genomic_DNA"/>
</dbReference>
<gene>
    <name evidence="1" type="ORF">METZ01_LOCUS305570</name>
</gene>
<feature type="non-terminal residue" evidence="1">
    <location>
        <position position="1"/>
    </location>
</feature>
<reference evidence="1" key="1">
    <citation type="submission" date="2018-05" db="EMBL/GenBank/DDBJ databases">
        <authorList>
            <person name="Lanie J.A."/>
            <person name="Ng W.-L."/>
            <person name="Kazmierczak K.M."/>
            <person name="Andrzejewski T.M."/>
            <person name="Davidsen T.M."/>
            <person name="Wayne K.J."/>
            <person name="Tettelin H."/>
            <person name="Glass J.I."/>
            <person name="Rusch D."/>
            <person name="Podicherti R."/>
            <person name="Tsui H.-C.T."/>
            <person name="Winkler M.E."/>
        </authorList>
    </citation>
    <scope>NUCLEOTIDE SEQUENCE</scope>
</reference>
<proteinExistence type="predicted"/>
<accession>A0A382MVD2</accession>